<keyword evidence="1" id="KW-1133">Transmembrane helix</keyword>
<dbReference type="Pfam" id="PF03140">
    <property type="entry name" value="DUF247"/>
    <property type="match status" value="1"/>
</dbReference>
<proteinExistence type="predicted"/>
<dbReference type="PANTHER" id="PTHR31170">
    <property type="entry name" value="BNAC04G53230D PROTEIN"/>
    <property type="match status" value="1"/>
</dbReference>
<dbReference type="Proteomes" id="UP000237347">
    <property type="component" value="Unassembled WGS sequence"/>
</dbReference>
<evidence type="ECO:0000256" key="1">
    <source>
        <dbReference type="SAM" id="Phobius"/>
    </source>
</evidence>
<dbReference type="AlphaFoldDB" id="A0AAW0K3N0"/>
<feature type="transmembrane region" description="Helical" evidence="1">
    <location>
        <begin position="240"/>
        <end position="261"/>
    </location>
</feature>
<dbReference type="InterPro" id="IPR004158">
    <property type="entry name" value="DUF247_pln"/>
</dbReference>
<gene>
    <name evidence="2" type="ORF">CFP56_025794</name>
</gene>
<protein>
    <submittedName>
        <fullName evidence="2">Upf0481 protein</fullName>
    </submittedName>
</protein>
<keyword evidence="1" id="KW-0812">Transmembrane</keyword>
<reference evidence="2 3" key="1">
    <citation type="journal article" date="2018" name="Sci. Data">
        <title>The draft genome sequence of cork oak.</title>
        <authorList>
            <person name="Ramos A.M."/>
            <person name="Usie A."/>
            <person name="Barbosa P."/>
            <person name="Barros P.M."/>
            <person name="Capote T."/>
            <person name="Chaves I."/>
            <person name="Simoes F."/>
            <person name="Abreu I."/>
            <person name="Carrasquinho I."/>
            <person name="Faro C."/>
            <person name="Guimaraes J.B."/>
            <person name="Mendonca D."/>
            <person name="Nobrega F."/>
            <person name="Rodrigues L."/>
            <person name="Saibo N.J.M."/>
            <person name="Varela M.C."/>
            <person name="Egas C."/>
            <person name="Matos J."/>
            <person name="Miguel C.M."/>
            <person name="Oliveira M.M."/>
            <person name="Ricardo C.P."/>
            <person name="Goncalves S."/>
        </authorList>
    </citation>
    <scope>NUCLEOTIDE SEQUENCE [LARGE SCALE GENOMIC DNA]</scope>
    <source>
        <strain evidence="3">cv. HL8</strain>
    </source>
</reference>
<dbReference type="EMBL" id="PKMF04000411">
    <property type="protein sequence ID" value="KAK7833141.1"/>
    <property type="molecule type" value="Genomic_DNA"/>
</dbReference>
<dbReference type="PANTHER" id="PTHR31170:SF17">
    <property type="match status" value="1"/>
</dbReference>
<comment type="caution">
    <text evidence="2">The sequence shown here is derived from an EMBL/GenBank/DDBJ whole genome shotgun (WGS) entry which is preliminary data.</text>
</comment>
<sequence length="264" mass="30529">MKKFLLHDLILLENQVPWMVLTRLFNLTTGPEHRYPLSELAINYFNSIFSLSPPYIHSTCIEDIKHIPDVLRKWMISSIHEEVEGSPLSSETIPSATSLDESGIKLIMRESRSILDIKFDKGVLEIPPLLINDTTEAAFRNLISFEQCYPKCPARSTSYAIFIDRLINSAKDAELLGKYKIVENWLSPDDAAQLFNKLYLNNNVNENYYQSLSRDLNSYCNQRWPRWRAGLVRNYFNTPWAILSTIATAMLLILAFVQTWYTVI</sequence>
<accession>A0AAW0K3N0</accession>
<evidence type="ECO:0000313" key="3">
    <source>
        <dbReference type="Proteomes" id="UP000237347"/>
    </source>
</evidence>
<keyword evidence="1" id="KW-0472">Membrane</keyword>
<keyword evidence="3" id="KW-1185">Reference proteome</keyword>
<name>A0AAW0K3N0_QUESU</name>
<organism evidence="2 3">
    <name type="scientific">Quercus suber</name>
    <name type="common">Cork oak</name>
    <dbReference type="NCBI Taxonomy" id="58331"/>
    <lineage>
        <taxon>Eukaryota</taxon>
        <taxon>Viridiplantae</taxon>
        <taxon>Streptophyta</taxon>
        <taxon>Embryophyta</taxon>
        <taxon>Tracheophyta</taxon>
        <taxon>Spermatophyta</taxon>
        <taxon>Magnoliopsida</taxon>
        <taxon>eudicotyledons</taxon>
        <taxon>Gunneridae</taxon>
        <taxon>Pentapetalae</taxon>
        <taxon>rosids</taxon>
        <taxon>fabids</taxon>
        <taxon>Fagales</taxon>
        <taxon>Fagaceae</taxon>
        <taxon>Quercus</taxon>
    </lineage>
</organism>
<evidence type="ECO:0000313" key="2">
    <source>
        <dbReference type="EMBL" id="KAK7833141.1"/>
    </source>
</evidence>